<evidence type="ECO:0000256" key="2">
    <source>
        <dbReference type="SAM" id="Phobius"/>
    </source>
</evidence>
<dbReference type="EMBL" id="JAUTXT010000032">
    <property type="protein sequence ID" value="KAK3672526.1"/>
    <property type="molecule type" value="Genomic_DNA"/>
</dbReference>
<feature type="region of interest" description="Disordered" evidence="1">
    <location>
        <begin position="36"/>
        <end position="67"/>
    </location>
</feature>
<feature type="signal peptide" evidence="3">
    <location>
        <begin position="1"/>
        <end position="26"/>
    </location>
</feature>
<keyword evidence="3" id="KW-0732">Signal</keyword>
<evidence type="ECO:0000256" key="1">
    <source>
        <dbReference type="SAM" id="MobiDB-lite"/>
    </source>
</evidence>
<evidence type="ECO:0000313" key="4">
    <source>
        <dbReference type="EMBL" id="KAK3672526.1"/>
    </source>
</evidence>
<comment type="caution">
    <text evidence="4">The sequence shown here is derived from an EMBL/GenBank/DDBJ whole genome shotgun (WGS) entry which is preliminary data.</text>
</comment>
<evidence type="ECO:0000256" key="3">
    <source>
        <dbReference type="SAM" id="SignalP"/>
    </source>
</evidence>
<name>A0AAE0WG26_9PEZI</name>
<keyword evidence="2" id="KW-1133">Transmembrane helix</keyword>
<keyword evidence="2" id="KW-0472">Membrane</keyword>
<gene>
    <name evidence="4" type="ORF">LTR78_007576</name>
</gene>
<feature type="chain" id="PRO_5041900745" description="Mid2 domain-containing protein" evidence="3">
    <location>
        <begin position="27"/>
        <end position="421"/>
    </location>
</feature>
<organism evidence="4 5">
    <name type="scientific">Recurvomyces mirabilis</name>
    <dbReference type="NCBI Taxonomy" id="574656"/>
    <lineage>
        <taxon>Eukaryota</taxon>
        <taxon>Fungi</taxon>
        <taxon>Dikarya</taxon>
        <taxon>Ascomycota</taxon>
        <taxon>Pezizomycotina</taxon>
        <taxon>Dothideomycetes</taxon>
        <taxon>Dothideomycetidae</taxon>
        <taxon>Mycosphaerellales</taxon>
        <taxon>Teratosphaeriaceae</taxon>
        <taxon>Recurvomyces</taxon>
    </lineage>
</organism>
<evidence type="ECO:0000313" key="5">
    <source>
        <dbReference type="Proteomes" id="UP001274830"/>
    </source>
</evidence>
<feature type="compositionally biased region" description="Low complexity" evidence="1">
    <location>
        <begin position="36"/>
        <end position="56"/>
    </location>
</feature>
<protein>
    <recommendedName>
        <fullName evidence="6">Mid2 domain-containing protein</fullName>
    </recommendedName>
</protein>
<feature type="compositionally biased region" description="Polar residues" evidence="1">
    <location>
        <begin position="57"/>
        <end position="67"/>
    </location>
</feature>
<evidence type="ECO:0008006" key="6">
    <source>
        <dbReference type="Google" id="ProtNLM"/>
    </source>
</evidence>
<dbReference type="AlphaFoldDB" id="A0AAE0WG26"/>
<dbReference type="Proteomes" id="UP001274830">
    <property type="component" value="Unassembled WGS sequence"/>
</dbReference>
<keyword evidence="2" id="KW-0812">Transmembrane</keyword>
<accession>A0AAE0WG26</accession>
<reference evidence="4" key="1">
    <citation type="submission" date="2023-07" db="EMBL/GenBank/DDBJ databases">
        <title>Black Yeasts Isolated from many extreme environments.</title>
        <authorList>
            <person name="Coleine C."/>
            <person name="Stajich J.E."/>
            <person name="Selbmann L."/>
        </authorList>
    </citation>
    <scope>NUCLEOTIDE SEQUENCE</scope>
    <source>
        <strain evidence="4">CCFEE 5485</strain>
    </source>
</reference>
<keyword evidence="5" id="KW-1185">Reference proteome</keyword>
<sequence>MSPTGVTTWKAVALLLAATAISPAIAQQSQGPTVIASADPSATATSPTSTITPASTLNSASGSATTSNDVPLSLWSQAESLLSSYYPSTTLTQVASLTWPSAVVIGSSTYSVPATSVSSIAPARTGSSTNANPSQQPNITNDQKLGIGIGVALGAVALILLALVGCCLHRRKKSTGIFFKRRGTPSITDSDIGAWRSPMQRHTSILSTARPNNWAERYDRMPEPPMSSLQPPPMAMHPAYARQYSNYSSSEDNPFFTPEERSLQHKMDGAAVAKELRAEPAGQRDSYDSMAAAAAAPRHSYDSIQPEPEMENRPPTPFSPMMMMANTRDHGTHPAERSNPFSSPEDDEADDIVSPILPSRSPERRHSPMIHYPSWGEVSEFDFSGEGSRGRSVRGQSSYESSSGDEYRPRRESVLGRYELA</sequence>
<proteinExistence type="predicted"/>
<feature type="region of interest" description="Disordered" evidence="1">
    <location>
        <begin position="277"/>
        <end position="421"/>
    </location>
</feature>
<feature type="compositionally biased region" description="Basic and acidic residues" evidence="1">
    <location>
        <begin position="405"/>
        <end position="421"/>
    </location>
</feature>
<feature type="transmembrane region" description="Helical" evidence="2">
    <location>
        <begin position="145"/>
        <end position="168"/>
    </location>
</feature>
<feature type="compositionally biased region" description="Basic and acidic residues" evidence="1">
    <location>
        <begin position="327"/>
        <end position="336"/>
    </location>
</feature>